<reference evidence="3 4" key="1">
    <citation type="submission" date="2013-09" db="EMBL/GenBank/DDBJ databases">
        <title>Whole genome shotgun sequence of Vibrio proteolyticus NBRC 13287.</title>
        <authorList>
            <person name="Isaki S."/>
            <person name="Hosoyama A."/>
            <person name="Numata M."/>
            <person name="Hashimoto M."/>
            <person name="Hosoyama Y."/>
            <person name="Tsuchikane K."/>
            <person name="Noguchi M."/>
            <person name="Hirakata S."/>
            <person name="Ichikawa N."/>
            <person name="Ohji S."/>
            <person name="Yamazoe A."/>
            <person name="Fujita N."/>
        </authorList>
    </citation>
    <scope>NUCLEOTIDE SEQUENCE [LARGE SCALE GENOMIC DNA]</scope>
    <source>
        <strain evidence="3 4">NBRC 13287</strain>
    </source>
</reference>
<evidence type="ECO:0000259" key="2">
    <source>
        <dbReference type="Pfam" id="PF14467"/>
    </source>
</evidence>
<dbReference type="EMBL" id="BATJ01000004">
    <property type="protein sequence ID" value="GAD66411.1"/>
    <property type="molecule type" value="Genomic_DNA"/>
</dbReference>
<evidence type="ECO:0000313" key="4">
    <source>
        <dbReference type="Proteomes" id="UP000016570"/>
    </source>
</evidence>
<organism evidence="3 4">
    <name type="scientific">Vibrio proteolyticus NBRC 13287</name>
    <dbReference type="NCBI Taxonomy" id="1219065"/>
    <lineage>
        <taxon>Bacteria</taxon>
        <taxon>Pseudomonadati</taxon>
        <taxon>Pseudomonadota</taxon>
        <taxon>Gammaproteobacteria</taxon>
        <taxon>Vibrionales</taxon>
        <taxon>Vibrionaceae</taxon>
        <taxon>Vibrio</taxon>
    </lineage>
</organism>
<gene>
    <name evidence="3" type="ORF">VPR01S_04_00150</name>
</gene>
<sequence length="144" mass="15751">MSHQWTIALITALAVTPASAGQFKTLKDVEVHYSAFNSTFLTSEIASSYKLKRNGYSAVLNISVLDTSQVGKPAVTAKVNGTSKNLIGNSRTLDFREVKEGDAIYYLAEFPISNEENLTFNIDVNAGMKGAGNLIFSQKFYVEE</sequence>
<keyword evidence="1" id="KW-0732">Signal</keyword>
<keyword evidence="4" id="KW-1185">Reference proteome</keyword>
<protein>
    <recommendedName>
        <fullName evidence="2">DUF4426 domain-containing protein</fullName>
    </recommendedName>
</protein>
<feature type="chain" id="PRO_5004637015" description="DUF4426 domain-containing protein" evidence="1">
    <location>
        <begin position="21"/>
        <end position="144"/>
    </location>
</feature>
<dbReference type="InterPro" id="IPR025218">
    <property type="entry name" value="DUF4426"/>
</dbReference>
<feature type="domain" description="DUF4426" evidence="2">
    <location>
        <begin position="24"/>
        <end position="143"/>
    </location>
</feature>
<dbReference type="Gene3D" id="2.60.40.3340">
    <property type="entry name" value="Domain of unknown function DUF4426"/>
    <property type="match status" value="1"/>
</dbReference>
<accession>U2ZFF0</accession>
<dbReference type="Pfam" id="PF14467">
    <property type="entry name" value="DUF4426"/>
    <property type="match status" value="1"/>
</dbReference>
<name>U2ZFF0_VIBPR</name>
<comment type="caution">
    <text evidence="3">The sequence shown here is derived from an EMBL/GenBank/DDBJ whole genome shotgun (WGS) entry which is preliminary data.</text>
</comment>
<dbReference type="STRING" id="1219065.VPR01S_04_00150"/>
<evidence type="ECO:0000313" key="3">
    <source>
        <dbReference type="EMBL" id="GAD66411.1"/>
    </source>
</evidence>
<dbReference type="RefSeq" id="WP_021704400.1">
    <property type="nucleotide sequence ID" value="NZ_BATJ01000004.1"/>
</dbReference>
<dbReference type="eggNOG" id="ENOG503303T">
    <property type="taxonomic scope" value="Bacteria"/>
</dbReference>
<dbReference type="Proteomes" id="UP000016570">
    <property type="component" value="Unassembled WGS sequence"/>
</dbReference>
<proteinExistence type="predicted"/>
<feature type="signal peptide" evidence="1">
    <location>
        <begin position="1"/>
        <end position="20"/>
    </location>
</feature>
<evidence type="ECO:0000256" key="1">
    <source>
        <dbReference type="SAM" id="SignalP"/>
    </source>
</evidence>
<dbReference type="AlphaFoldDB" id="U2ZFF0"/>